<accession>A0A6I6JN51</accession>
<protein>
    <submittedName>
        <fullName evidence="3">T9SS type A sorting domain-containing protein</fullName>
    </submittedName>
</protein>
<dbReference type="NCBIfam" id="TIGR04183">
    <property type="entry name" value="Por_Secre_tail"/>
    <property type="match status" value="1"/>
</dbReference>
<dbReference type="InterPro" id="IPR026444">
    <property type="entry name" value="Secre_tail"/>
</dbReference>
<dbReference type="KEGG" id="mcos:GM418_12175"/>
<gene>
    <name evidence="3" type="ORF">GM418_12175</name>
</gene>
<dbReference type="Proteomes" id="UP000428260">
    <property type="component" value="Chromosome"/>
</dbReference>
<name>A0A6I6JN51_9BACT</name>
<proteinExistence type="predicted"/>
<dbReference type="EMBL" id="CP046401">
    <property type="protein sequence ID" value="QGY44386.1"/>
    <property type="molecule type" value="Genomic_DNA"/>
</dbReference>
<keyword evidence="4" id="KW-1185">Reference proteome</keyword>
<feature type="domain" description="Secretion system C-terminal sorting" evidence="2">
    <location>
        <begin position="187"/>
        <end position="262"/>
    </location>
</feature>
<dbReference type="AlphaFoldDB" id="A0A6I6JN51"/>
<reference evidence="3 4" key="1">
    <citation type="submission" date="2019-11" db="EMBL/GenBank/DDBJ databases">
        <authorList>
            <person name="Zheng R.K."/>
            <person name="Sun C.M."/>
        </authorList>
    </citation>
    <scope>NUCLEOTIDE SEQUENCE [LARGE SCALE GENOMIC DNA]</scope>
    <source>
        <strain evidence="3 4">WC007</strain>
    </source>
</reference>
<dbReference type="Pfam" id="PF18962">
    <property type="entry name" value="Por_Secre_tail"/>
    <property type="match status" value="1"/>
</dbReference>
<evidence type="ECO:0000313" key="4">
    <source>
        <dbReference type="Proteomes" id="UP000428260"/>
    </source>
</evidence>
<dbReference type="RefSeq" id="WP_158866490.1">
    <property type="nucleotide sequence ID" value="NZ_CP046401.1"/>
</dbReference>
<feature type="signal peptide" evidence="1">
    <location>
        <begin position="1"/>
        <end position="19"/>
    </location>
</feature>
<evidence type="ECO:0000313" key="3">
    <source>
        <dbReference type="EMBL" id="QGY44386.1"/>
    </source>
</evidence>
<organism evidence="3 4">
    <name type="scientific">Maribellus comscasis</name>
    <dbReference type="NCBI Taxonomy" id="2681766"/>
    <lineage>
        <taxon>Bacteria</taxon>
        <taxon>Pseudomonadati</taxon>
        <taxon>Bacteroidota</taxon>
        <taxon>Bacteroidia</taxon>
        <taxon>Marinilabiliales</taxon>
        <taxon>Prolixibacteraceae</taxon>
        <taxon>Maribellus</taxon>
    </lineage>
</organism>
<evidence type="ECO:0000259" key="2">
    <source>
        <dbReference type="Pfam" id="PF18962"/>
    </source>
</evidence>
<feature type="chain" id="PRO_5026083900" evidence="1">
    <location>
        <begin position="20"/>
        <end position="263"/>
    </location>
</feature>
<sequence length="263" mass="30029">MKKIFVSSFFVLLAFVLNAQVILDHTYNYSATVVQFETLGYKYYLMDVPNSQCRIYNLDHSLYKTIDCSVPSGCYLSDVKFLSEKLFDNDSGIELLYTYYKYYSGSAYYEYDSKIINDDGSQIVFIDGALYNYINKTGEDSYKLFSYCYDFSSFPEVVWTNIYSLPGTAVMNSVVFENSSKIFLDAFPNPASGTLKVNYNLPKDVSEGVLRLYDNSGRPVNHFTVDHFSDHLDLDVSQMGSGVYFYFIEAEGTKSPSQKLVVQ</sequence>
<keyword evidence="1" id="KW-0732">Signal</keyword>
<evidence type="ECO:0000256" key="1">
    <source>
        <dbReference type="SAM" id="SignalP"/>
    </source>
</evidence>